<evidence type="ECO:0000256" key="5">
    <source>
        <dbReference type="ARBA" id="ARBA00022391"/>
    </source>
</evidence>
<dbReference type="Pfam" id="PF01546">
    <property type="entry name" value="Peptidase_M20"/>
    <property type="match status" value="1"/>
</dbReference>
<reference evidence="17 18" key="1">
    <citation type="submission" date="2017-05" db="EMBL/GenBank/DDBJ databases">
        <authorList>
            <person name="Varghese N."/>
            <person name="Submissions S."/>
        </authorList>
    </citation>
    <scope>NUCLEOTIDE SEQUENCE [LARGE SCALE GENOMIC DNA]</scope>
    <source>
        <strain evidence="17 18">SM16</strain>
    </source>
</reference>
<dbReference type="InterPro" id="IPR050072">
    <property type="entry name" value="Peptidase_M20A"/>
</dbReference>
<keyword evidence="10 15" id="KW-0220">Diaminopimelate biosynthesis</keyword>
<feature type="binding site" evidence="15">
    <location>
        <position position="181"/>
    </location>
    <ligand>
        <name>Zn(2+)</name>
        <dbReference type="ChEBI" id="CHEBI:29105"/>
        <label>2</label>
    </ligand>
</feature>
<keyword evidence="7 15" id="KW-0479">Metal-binding</keyword>
<dbReference type="PANTHER" id="PTHR43808:SF31">
    <property type="entry name" value="N-ACETYL-L-CITRULLINE DEACETYLASE"/>
    <property type="match status" value="1"/>
</dbReference>
<comment type="subunit">
    <text evidence="3 15">Homodimer.</text>
</comment>
<dbReference type="InterPro" id="IPR005941">
    <property type="entry name" value="DapE_proteobac"/>
</dbReference>
<evidence type="ECO:0000256" key="1">
    <source>
        <dbReference type="ARBA" id="ARBA00005130"/>
    </source>
</evidence>
<keyword evidence="18" id="KW-1185">Reference proteome</keyword>
<gene>
    <name evidence="15" type="primary">dapE</name>
    <name evidence="17" type="ORF">SAMN06296065_105303</name>
</gene>
<comment type="caution">
    <text evidence="17">The sequence shown here is derived from an EMBL/GenBank/DDBJ whole genome shotgun (WGS) entry which is preliminary data.</text>
</comment>
<comment type="catalytic activity">
    <reaction evidence="14 15">
        <text>N-succinyl-(2S,6S)-2,6-diaminopimelate + H2O = (2S,6S)-2,6-diaminopimelate + succinate</text>
        <dbReference type="Rhea" id="RHEA:22608"/>
        <dbReference type="ChEBI" id="CHEBI:15377"/>
        <dbReference type="ChEBI" id="CHEBI:30031"/>
        <dbReference type="ChEBI" id="CHEBI:57609"/>
        <dbReference type="ChEBI" id="CHEBI:58087"/>
        <dbReference type="EC" id="3.5.1.18"/>
    </reaction>
</comment>
<evidence type="ECO:0000256" key="13">
    <source>
        <dbReference type="ARBA" id="ARBA00031891"/>
    </source>
</evidence>
<keyword evidence="6 15" id="KW-0028">Amino-acid biosynthesis</keyword>
<dbReference type="CDD" id="cd03891">
    <property type="entry name" value="M20_DapE_proteobac"/>
    <property type="match status" value="1"/>
</dbReference>
<evidence type="ECO:0000256" key="7">
    <source>
        <dbReference type="ARBA" id="ARBA00022723"/>
    </source>
</evidence>
<dbReference type="Gene3D" id="3.40.630.10">
    <property type="entry name" value="Zn peptidases"/>
    <property type="match status" value="1"/>
</dbReference>
<protein>
    <recommendedName>
        <fullName evidence="5 15">Succinyl-diaminopimelate desuccinylase</fullName>
        <shortName evidence="15">SDAP desuccinylase</shortName>
        <ecNumber evidence="4 15">3.5.1.18</ecNumber>
    </recommendedName>
    <alternativeName>
        <fullName evidence="13 15">N-succinyl-LL-2,6-diaminoheptanedioate amidohydrolase</fullName>
    </alternativeName>
</protein>
<feature type="binding site" evidence="15">
    <location>
        <position position="209"/>
    </location>
    <ligand>
        <name>Zn(2+)</name>
        <dbReference type="ChEBI" id="CHEBI:29105"/>
        <label>1</label>
    </ligand>
</feature>
<evidence type="ECO:0000313" key="18">
    <source>
        <dbReference type="Proteomes" id="UP001157910"/>
    </source>
</evidence>
<evidence type="ECO:0000256" key="9">
    <source>
        <dbReference type="ARBA" id="ARBA00022833"/>
    </source>
</evidence>
<accession>A0ABY1QH29</accession>
<comment type="pathway">
    <text evidence="1 15">Amino-acid biosynthesis; L-lysine biosynthesis via DAP pathway; LL-2,6-diaminopimelate from (S)-tetrahydrodipicolinate (succinylase route): step 3/3.</text>
</comment>
<evidence type="ECO:0000256" key="8">
    <source>
        <dbReference type="ARBA" id="ARBA00022801"/>
    </source>
</evidence>
<dbReference type="Proteomes" id="UP001157910">
    <property type="component" value="Unassembled WGS sequence"/>
</dbReference>
<sequence>MGRQERPYQIARPGSIARSVDAMVLNRLFCDGACLMSQTTPTAPSVVDLAEALMACPSVTPATGPVFDCLEGQLAPLGFEVTRFLAGEAPDGPVENLFAIRRGPAGSRHFAFAGHLDVVPPGEGWTSAPFQPERRGVGENALLYGRGAVDMKGSIAAMVAAVAQIPAEAGTVSFVITGDEEGPALHGTLALIDLMKQKGDIPDLCLVGEPTSVNRLGDMMKVGRRGSVNIWLEVDGVQGHVAYPHLADNPITRLVAMLAELDALVLDEGTDWFQASNLEVTDVSCGNPATNVIPARASARISIRFNDLHTGDSLSRRVTDIAQKHGGSARPIVSGEAFLTPPGAFSAMLAEAIRAETGVDPELSTSGGTSDARFLKDLSPVIEFGLCNATMHKRDEAVAIADLDALARIYRRVTLAALAGG</sequence>
<evidence type="ECO:0000313" key="17">
    <source>
        <dbReference type="EMBL" id="SMP70353.1"/>
    </source>
</evidence>
<dbReference type="NCBIfam" id="NF009557">
    <property type="entry name" value="PRK13009.1"/>
    <property type="match status" value="1"/>
</dbReference>
<feature type="active site" description="Proton acceptor" evidence="15">
    <location>
        <position position="180"/>
    </location>
</feature>
<evidence type="ECO:0000256" key="15">
    <source>
        <dbReference type="HAMAP-Rule" id="MF_01690"/>
    </source>
</evidence>
<keyword evidence="12 15" id="KW-0170">Cobalt</keyword>
<comment type="function">
    <text evidence="15">Catalyzes the hydrolysis of N-succinyl-L,L-diaminopimelic acid (SDAP), forming succinate and LL-2,6-diaminopimelate (DAP), an intermediate involved in the bacterial biosynthesis of lysine and meso-diaminopimelic acid, an essential component of bacterial cell walls.</text>
</comment>
<evidence type="ECO:0000256" key="2">
    <source>
        <dbReference type="ARBA" id="ARBA00006746"/>
    </source>
</evidence>
<evidence type="ECO:0000256" key="12">
    <source>
        <dbReference type="ARBA" id="ARBA00023285"/>
    </source>
</evidence>
<dbReference type="HAMAP" id="MF_01690">
    <property type="entry name" value="DapE"/>
    <property type="match status" value="1"/>
</dbReference>
<dbReference type="Gene3D" id="3.30.70.360">
    <property type="match status" value="1"/>
</dbReference>
<keyword evidence="11 15" id="KW-0457">Lysine biosynthesis</keyword>
<evidence type="ECO:0000256" key="4">
    <source>
        <dbReference type="ARBA" id="ARBA00011921"/>
    </source>
</evidence>
<dbReference type="InterPro" id="IPR001261">
    <property type="entry name" value="ArgE/DapE_CS"/>
</dbReference>
<organism evidence="17 18">
    <name type="scientific">Novosphingobium panipatense</name>
    <dbReference type="NCBI Taxonomy" id="428991"/>
    <lineage>
        <taxon>Bacteria</taxon>
        <taxon>Pseudomonadati</taxon>
        <taxon>Pseudomonadota</taxon>
        <taxon>Alphaproteobacteria</taxon>
        <taxon>Sphingomonadales</taxon>
        <taxon>Sphingomonadaceae</taxon>
        <taxon>Novosphingobium</taxon>
    </lineage>
</organism>
<evidence type="ECO:0000256" key="3">
    <source>
        <dbReference type="ARBA" id="ARBA00011738"/>
    </source>
</evidence>
<keyword evidence="9 15" id="KW-0862">Zinc</keyword>
<name>A0ABY1QH29_9SPHN</name>
<proteinExistence type="inferred from homology"/>
<feature type="binding site" evidence="15">
    <location>
        <position position="392"/>
    </location>
    <ligand>
        <name>Zn(2+)</name>
        <dbReference type="ChEBI" id="CHEBI:29105"/>
        <label>2</label>
    </ligand>
</feature>
<evidence type="ECO:0000256" key="6">
    <source>
        <dbReference type="ARBA" id="ARBA00022605"/>
    </source>
</evidence>
<evidence type="ECO:0000256" key="10">
    <source>
        <dbReference type="ARBA" id="ARBA00022915"/>
    </source>
</evidence>
<dbReference type="InterPro" id="IPR036264">
    <property type="entry name" value="Bact_exopeptidase_dim_dom"/>
</dbReference>
<dbReference type="SUPFAM" id="SSF53187">
    <property type="entry name" value="Zn-dependent exopeptidases"/>
    <property type="match status" value="1"/>
</dbReference>
<feature type="domain" description="Peptidase M20 dimerisation" evidence="16">
    <location>
        <begin position="222"/>
        <end position="327"/>
    </location>
</feature>
<dbReference type="EMBL" id="FXUI01000005">
    <property type="protein sequence ID" value="SMP70353.1"/>
    <property type="molecule type" value="Genomic_DNA"/>
</dbReference>
<evidence type="ECO:0000256" key="11">
    <source>
        <dbReference type="ARBA" id="ARBA00023154"/>
    </source>
</evidence>
<dbReference type="InterPro" id="IPR002933">
    <property type="entry name" value="Peptidase_M20"/>
</dbReference>
<dbReference type="PANTHER" id="PTHR43808">
    <property type="entry name" value="ACETYLORNITHINE DEACETYLASE"/>
    <property type="match status" value="1"/>
</dbReference>
<feature type="binding site" evidence="15">
    <location>
        <position position="115"/>
    </location>
    <ligand>
        <name>Zn(2+)</name>
        <dbReference type="ChEBI" id="CHEBI:29105"/>
        <label>1</label>
    </ligand>
</feature>
<dbReference type="SUPFAM" id="SSF55031">
    <property type="entry name" value="Bacterial exopeptidase dimerisation domain"/>
    <property type="match status" value="1"/>
</dbReference>
<feature type="active site" evidence="15">
    <location>
        <position position="117"/>
    </location>
</feature>
<dbReference type="PROSITE" id="PS00759">
    <property type="entry name" value="ARGE_DAPE_CPG2_2"/>
    <property type="match status" value="1"/>
</dbReference>
<comment type="similarity">
    <text evidence="2 15">Belongs to the peptidase M20A family. DapE subfamily.</text>
</comment>
<evidence type="ECO:0000259" key="16">
    <source>
        <dbReference type="Pfam" id="PF07687"/>
    </source>
</evidence>
<dbReference type="EC" id="3.5.1.18" evidence="4 15"/>
<feature type="binding site" evidence="15">
    <location>
        <position position="150"/>
    </location>
    <ligand>
        <name>Zn(2+)</name>
        <dbReference type="ChEBI" id="CHEBI:29105"/>
        <label>1</label>
    </ligand>
</feature>
<evidence type="ECO:0000256" key="14">
    <source>
        <dbReference type="ARBA" id="ARBA00051301"/>
    </source>
</evidence>
<feature type="binding site" evidence="15">
    <location>
        <position position="150"/>
    </location>
    <ligand>
        <name>Zn(2+)</name>
        <dbReference type="ChEBI" id="CHEBI:29105"/>
        <label>2</label>
    </ligand>
</feature>
<dbReference type="InterPro" id="IPR011650">
    <property type="entry name" value="Peptidase_M20_dimer"/>
</dbReference>
<dbReference type="Pfam" id="PF07687">
    <property type="entry name" value="M20_dimer"/>
    <property type="match status" value="1"/>
</dbReference>
<keyword evidence="8 15" id="KW-0378">Hydrolase</keyword>
<comment type="cofactor">
    <cofactor evidence="15">
        <name>Zn(2+)</name>
        <dbReference type="ChEBI" id="CHEBI:29105"/>
    </cofactor>
    <cofactor evidence="15">
        <name>Co(2+)</name>
        <dbReference type="ChEBI" id="CHEBI:48828"/>
    </cofactor>
    <text evidence="15">Binds 2 Zn(2+) or Co(2+) ions per subunit.</text>
</comment>